<dbReference type="AlphaFoldDB" id="A0A0G4FVP3"/>
<gene>
    <name evidence="1" type="ORF">Cvel_18998</name>
</gene>
<dbReference type="EMBL" id="CDMZ01000671">
    <property type="protein sequence ID" value="CEM19227.1"/>
    <property type="molecule type" value="Genomic_DNA"/>
</dbReference>
<sequence length="131" mass="15145">MNNGTDYYPDFPNGTLPMEITNPEVTLPPVWSPITVSMTTTEVDNEIEHMFYIPPEETTFEIEKAFKNAKKVIKGPVFFVGDRKKKAQKRLIENMEGKKPTKKRKLKRISIPEKAGFRIKSIRVQVQYEAI</sequence>
<name>A0A0G4FVP3_9ALVE</name>
<dbReference type="VEuPathDB" id="CryptoDB:Cvel_18998"/>
<proteinExistence type="predicted"/>
<protein>
    <submittedName>
        <fullName evidence="1">Uncharacterized protein</fullName>
    </submittedName>
</protein>
<reference evidence="1" key="1">
    <citation type="submission" date="2014-11" db="EMBL/GenBank/DDBJ databases">
        <authorList>
            <person name="Otto D Thomas"/>
            <person name="Naeem Raeece"/>
        </authorList>
    </citation>
    <scope>NUCLEOTIDE SEQUENCE</scope>
</reference>
<evidence type="ECO:0000313" key="1">
    <source>
        <dbReference type="EMBL" id="CEM19227.1"/>
    </source>
</evidence>
<organism evidence="1">
    <name type="scientific">Chromera velia CCMP2878</name>
    <dbReference type="NCBI Taxonomy" id="1169474"/>
    <lineage>
        <taxon>Eukaryota</taxon>
        <taxon>Sar</taxon>
        <taxon>Alveolata</taxon>
        <taxon>Colpodellida</taxon>
        <taxon>Chromeraceae</taxon>
        <taxon>Chromera</taxon>
    </lineage>
</organism>
<accession>A0A0G4FVP3</accession>